<dbReference type="EMBL" id="SMMG02000009">
    <property type="protein sequence ID" value="KAA3461726.1"/>
    <property type="molecule type" value="Genomic_DNA"/>
</dbReference>
<dbReference type="Proteomes" id="UP000325315">
    <property type="component" value="Unassembled WGS sequence"/>
</dbReference>
<keyword evidence="4" id="KW-0695">RNA-directed DNA polymerase</keyword>
<evidence type="ECO:0000259" key="2">
    <source>
        <dbReference type="Pfam" id="PF13456"/>
    </source>
</evidence>
<dbReference type="InterPro" id="IPR026960">
    <property type="entry name" value="RVT-Znf"/>
</dbReference>
<dbReference type="OrthoDB" id="1936608at2759"/>
<sequence length="444" mass="50300">MIDKCINKVQSAFVSGQLITDNVLLAYEILQTINRKRTGKKGVIAVKLDMSKAYDRVEWGFIEEVMLKMGFDCEWVEILRRCVTTVTYAVNINGRRGNLFYPSRGLRQGDPLSPFLFLICSDGLLSLMRTAERRGLIKGTKASRQGPAISHFIWAARGILEKGLIWKVGKGTSISIVNDTWVPDLDNYRLLSSYSGSNDNNVAELINCQTREWNREVIDYTFEADEAEKILRIPLAKHPNVDLLAWRGEPSGSFLVKSTYKLLQRLDPDAYTIQPVYNDFYKKLWSIDLPTKIKINIWKASWNYLPTRVNLLHKKLTTEAACPRCGLGIETLNNHLFRECPISVEVWTQLSEIKCYKILLNYVKELDGVKSRSVKSPKAVNKWKHPHHPVVKINFDGAFAAKEHLSASGIVARDSEGSVLLSKSRIHEQVASAFEAEALACSYC</sequence>
<evidence type="ECO:0000259" key="1">
    <source>
        <dbReference type="Pfam" id="PF00078"/>
    </source>
</evidence>
<organism evidence="4 5">
    <name type="scientific">Gossypium australe</name>
    <dbReference type="NCBI Taxonomy" id="47621"/>
    <lineage>
        <taxon>Eukaryota</taxon>
        <taxon>Viridiplantae</taxon>
        <taxon>Streptophyta</taxon>
        <taxon>Embryophyta</taxon>
        <taxon>Tracheophyta</taxon>
        <taxon>Spermatophyta</taxon>
        <taxon>Magnoliopsida</taxon>
        <taxon>eudicotyledons</taxon>
        <taxon>Gunneridae</taxon>
        <taxon>Pentapetalae</taxon>
        <taxon>rosids</taxon>
        <taxon>malvids</taxon>
        <taxon>Malvales</taxon>
        <taxon>Malvaceae</taxon>
        <taxon>Malvoideae</taxon>
        <taxon>Gossypium</taxon>
    </lineage>
</organism>
<dbReference type="Pfam" id="PF13456">
    <property type="entry name" value="RVT_3"/>
    <property type="match status" value="1"/>
</dbReference>
<evidence type="ECO:0000313" key="4">
    <source>
        <dbReference type="EMBL" id="KAA3461726.1"/>
    </source>
</evidence>
<dbReference type="PANTHER" id="PTHR46890">
    <property type="entry name" value="NON-LTR RETROLELEMENT REVERSE TRANSCRIPTASE-LIKE PROTEIN-RELATED"/>
    <property type="match status" value="1"/>
</dbReference>
<dbReference type="GO" id="GO:0004523">
    <property type="term" value="F:RNA-DNA hybrid ribonuclease activity"/>
    <property type="evidence" value="ECO:0007669"/>
    <property type="project" value="InterPro"/>
</dbReference>
<keyword evidence="4" id="KW-0808">Transferase</keyword>
<name>A0A5B6UY26_9ROSI</name>
<dbReference type="GO" id="GO:0003964">
    <property type="term" value="F:RNA-directed DNA polymerase activity"/>
    <property type="evidence" value="ECO:0007669"/>
    <property type="project" value="UniProtKB-KW"/>
</dbReference>
<comment type="caution">
    <text evidence="4">The sequence shown here is derived from an EMBL/GenBank/DDBJ whole genome shotgun (WGS) entry which is preliminary data.</text>
</comment>
<dbReference type="AlphaFoldDB" id="A0A5B6UY26"/>
<dbReference type="PANTHER" id="PTHR46890:SF48">
    <property type="entry name" value="RNA-DIRECTED DNA POLYMERASE"/>
    <property type="match status" value="1"/>
</dbReference>
<dbReference type="SUPFAM" id="SSF56672">
    <property type="entry name" value="DNA/RNA polymerases"/>
    <property type="match status" value="1"/>
</dbReference>
<protein>
    <submittedName>
        <fullName evidence="4">Reverse transcriptase</fullName>
    </submittedName>
</protein>
<keyword evidence="5" id="KW-1185">Reference proteome</keyword>
<dbReference type="Pfam" id="PF00078">
    <property type="entry name" value="RVT_1"/>
    <property type="match status" value="1"/>
</dbReference>
<accession>A0A5B6UY26</accession>
<dbReference type="InterPro" id="IPR043502">
    <property type="entry name" value="DNA/RNA_pol_sf"/>
</dbReference>
<feature type="domain" description="RNase H type-1" evidence="2">
    <location>
        <begin position="394"/>
        <end position="441"/>
    </location>
</feature>
<reference evidence="5" key="1">
    <citation type="journal article" date="2019" name="Plant Biotechnol. J.">
        <title>Genome sequencing of the Australian wild diploid species Gossypium australe highlights disease resistance and delayed gland morphogenesis.</title>
        <authorList>
            <person name="Cai Y."/>
            <person name="Cai X."/>
            <person name="Wang Q."/>
            <person name="Wang P."/>
            <person name="Zhang Y."/>
            <person name="Cai C."/>
            <person name="Xu Y."/>
            <person name="Wang K."/>
            <person name="Zhou Z."/>
            <person name="Wang C."/>
            <person name="Geng S."/>
            <person name="Li B."/>
            <person name="Dong Q."/>
            <person name="Hou Y."/>
            <person name="Wang H."/>
            <person name="Ai P."/>
            <person name="Liu Z."/>
            <person name="Yi F."/>
            <person name="Sun M."/>
            <person name="An G."/>
            <person name="Cheng J."/>
            <person name="Zhang Y."/>
            <person name="Shi Q."/>
            <person name="Xie Y."/>
            <person name="Shi X."/>
            <person name="Chang Y."/>
            <person name="Huang F."/>
            <person name="Chen Y."/>
            <person name="Hong S."/>
            <person name="Mi L."/>
            <person name="Sun Q."/>
            <person name="Zhang L."/>
            <person name="Zhou B."/>
            <person name="Peng R."/>
            <person name="Zhang X."/>
            <person name="Liu F."/>
        </authorList>
    </citation>
    <scope>NUCLEOTIDE SEQUENCE [LARGE SCALE GENOMIC DNA]</scope>
    <source>
        <strain evidence="5">cv. PA1801</strain>
    </source>
</reference>
<dbReference type="InterPro" id="IPR000477">
    <property type="entry name" value="RT_dom"/>
</dbReference>
<evidence type="ECO:0000259" key="3">
    <source>
        <dbReference type="Pfam" id="PF13966"/>
    </source>
</evidence>
<proteinExistence type="predicted"/>
<keyword evidence="4" id="KW-0548">Nucleotidyltransferase</keyword>
<gene>
    <name evidence="4" type="ORF">EPI10_028276</name>
</gene>
<dbReference type="Pfam" id="PF13966">
    <property type="entry name" value="zf-RVT"/>
    <property type="match status" value="1"/>
</dbReference>
<feature type="domain" description="Reverse transcriptase zinc-binding" evidence="3">
    <location>
        <begin position="254"/>
        <end position="347"/>
    </location>
</feature>
<evidence type="ECO:0000313" key="5">
    <source>
        <dbReference type="Proteomes" id="UP000325315"/>
    </source>
</evidence>
<dbReference type="GO" id="GO:0003676">
    <property type="term" value="F:nucleic acid binding"/>
    <property type="evidence" value="ECO:0007669"/>
    <property type="project" value="InterPro"/>
</dbReference>
<dbReference type="InterPro" id="IPR002156">
    <property type="entry name" value="RNaseH_domain"/>
</dbReference>
<feature type="domain" description="Reverse transcriptase" evidence="1">
    <location>
        <begin position="6"/>
        <end position="131"/>
    </location>
</feature>
<dbReference type="InterPro" id="IPR052343">
    <property type="entry name" value="Retrotransposon-Effector_Assoc"/>
</dbReference>